<keyword evidence="6" id="KW-0274">FAD</keyword>
<dbReference type="PRINTS" id="PR00411">
    <property type="entry name" value="PNDRDTASEI"/>
</dbReference>
<evidence type="ECO:0000313" key="15">
    <source>
        <dbReference type="EMBL" id="BES92726.1"/>
    </source>
</evidence>
<dbReference type="InterPro" id="IPR050446">
    <property type="entry name" value="FAD-oxidoreductase/Apoptosis"/>
</dbReference>
<dbReference type="PANTHER" id="PTHR43557:SF4">
    <property type="entry name" value="APOPTOSIS-INDUCING FACTOR 1, MITOCHONDRIAL"/>
    <property type="match status" value="1"/>
</dbReference>
<evidence type="ECO:0000259" key="14">
    <source>
        <dbReference type="Pfam" id="PF14721"/>
    </source>
</evidence>
<keyword evidence="4" id="KW-0285">Flavoprotein</keyword>
<dbReference type="Gene3D" id="3.50.50.60">
    <property type="entry name" value="FAD/NAD(P)-binding domain"/>
    <property type="match status" value="2"/>
</dbReference>
<dbReference type="SUPFAM" id="SSF51905">
    <property type="entry name" value="FAD/NAD(P)-binding domain"/>
    <property type="match status" value="1"/>
</dbReference>
<evidence type="ECO:0000256" key="7">
    <source>
        <dbReference type="ARBA" id="ARBA00022946"/>
    </source>
</evidence>
<comment type="similarity">
    <text evidence="3">Belongs to the FAD-dependent oxidoreductase family.</text>
</comment>
<keyword evidence="10" id="KW-0496">Mitochondrion</keyword>
<dbReference type="SUPFAM" id="SSF55424">
    <property type="entry name" value="FAD/NAD-linked reductases, dimerisation (C-terminal) domain"/>
    <property type="match status" value="1"/>
</dbReference>
<keyword evidence="7" id="KW-0809">Transit peptide</keyword>
<dbReference type="Pfam" id="PF14721">
    <property type="entry name" value="AIF_C"/>
    <property type="match status" value="1"/>
</dbReference>
<evidence type="ECO:0000256" key="3">
    <source>
        <dbReference type="ARBA" id="ARBA00006442"/>
    </source>
</evidence>
<keyword evidence="5" id="KW-0053">Apoptosis</keyword>
<feature type="region of interest" description="Disordered" evidence="12">
    <location>
        <begin position="586"/>
        <end position="642"/>
    </location>
</feature>
<evidence type="ECO:0000256" key="2">
    <source>
        <dbReference type="ARBA" id="ARBA00004173"/>
    </source>
</evidence>
<evidence type="ECO:0000259" key="13">
    <source>
        <dbReference type="Pfam" id="PF07992"/>
    </source>
</evidence>
<dbReference type="Pfam" id="PF07992">
    <property type="entry name" value="Pyr_redox_2"/>
    <property type="match status" value="1"/>
</dbReference>
<gene>
    <name evidence="15" type="ORF">NTJ_05535</name>
</gene>
<dbReference type="PRINTS" id="PR00368">
    <property type="entry name" value="FADPNR"/>
</dbReference>
<evidence type="ECO:0000256" key="10">
    <source>
        <dbReference type="ARBA" id="ARBA00023128"/>
    </source>
</evidence>
<dbReference type="EMBL" id="AP028911">
    <property type="protein sequence ID" value="BES92726.1"/>
    <property type="molecule type" value="Genomic_DNA"/>
</dbReference>
<dbReference type="InterPro" id="IPR029324">
    <property type="entry name" value="AIF_C"/>
</dbReference>
<evidence type="ECO:0000313" key="16">
    <source>
        <dbReference type="Proteomes" id="UP001307889"/>
    </source>
</evidence>
<sequence>MLGAQKVVLLRLIREEFRLNGINVFIPIYVARSYPTSAPPADEKEQSKKKTVKCLGEAPPRGTKCPKIPELPCPPQEKLKVPPLPSECQSSDTGPVYDKMCQRPYRNPCYEDTQKPCKCDMIPQRCVAPCARKKRSICYGEPECAQESTIDWGLRIRQILLGIGTLIGGLILYRIHGSDSKPMILTMKKDRKFKRPLEVIKIPETSELIPEEIDFLLIGAGTAAYAAQKAIRSSVQDAKILMVSNGPPFIPAMRPPLSTQLWTEPDRDTALDLEFVGSDGKVHSLFFEPSTYYTPVQELDNPKGGVAVAQGWSIVKLDPLKRKATLDDGKEITYGKCLLATGGRPRVLPPFDEADAKVLEKITFYRNTFDFQELEEIIQHENVKCLAVVGGGLLGTEMVAALRERTKNQNIKIVNIVKDHGNMSRLLPTYMSAVVTKILAKRGIHIIRDAQVEDVTREGDLIKLYTNNDKIVTVDHVVVATGIEPNVDLAENSCIEVDPIHGGFAVNSEMMSCTDLYAAGDSASFYDCNLGRRREEHHSFAVATGQVAGDNMTGQSKRLEMQPSFGCWLAPDYVFEGTGKVDTSNPTVAIFPNAGEGSSDWGIEEESKTGNGSNGENQTAASPNGEHKQAAAPQDVSKKTNINHDHVRVESEVAEDEAKLSHANFRKGVIFYLNSNQEIVGILTINLPGKISIGKIIVNSKKKYDDIDELVKLFALHEELEVKKVKSKK</sequence>
<evidence type="ECO:0000256" key="6">
    <source>
        <dbReference type="ARBA" id="ARBA00022827"/>
    </source>
</evidence>
<evidence type="ECO:0000256" key="5">
    <source>
        <dbReference type="ARBA" id="ARBA00022703"/>
    </source>
</evidence>
<accession>A0ABN7AKF3</accession>
<dbReference type="InterPro" id="IPR036188">
    <property type="entry name" value="FAD/NAD-bd_sf"/>
</dbReference>
<name>A0ABN7AKF3_9HEMI</name>
<proteinExistence type="inferred from homology"/>
<comment type="cofactor">
    <cofactor evidence="1">
        <name>FAD</name>
        <dbReference type="ChEBI" id="CHEBI:57692"/>
    </cofactor>
</comment>
<dbReference type="Gene3D" id="3.30.390.30">
    <property type="match status" value="1"/>
</dbReference>
<reference evidence="15 16" key="1">
    <citation type="submission" date="2023-09" db="EMBL/GenBank/DDBJ databases">
        <title>Nesidiocoris tenuis whole genome shotgun sequence.</title>
        <authorList>
            <person name="Shibata T."/>
            <person name="Shimoda M."/>
            <person name="Kobayashi T."/>
            <person name="Uehara T."/>
        </authorList>
    </citation>
    <scope>NUCLEOTIDE SEQUENCE [LARGE SCALE GENOMIC DNA]</scope>
    <source>
        <strain evidence="15 16">Japan</strain>
    </source>
</reference>
<dbReference type="InterPro" id="IPR016156">
    <property type="entry name" value="FAD/NAD-linked_Rdtase_dimer_sf"/>
</dbReference>
<protein>
    <submittedName>
        <fullName evidence="15">Pyridine nucleotide-disulphide oxidoreductase</fullName>
    </submittedName>
</protein>
<feature type="domain" description="Mitochondrial apoptosis-inducing factor C-terminal" evidence="14">
    <location>
        <begin position="548"/>
        <end position="699"/>
    </location>
</feature>
<keyword evidence="8" id="KW-0560">Oxidoreductase</keyword>
<evidence type="ECO:0000256" key="12">
    <source>
        <dbReference type="SAM" id="MobiDB-lite"/>
    </source>
</evidence>
<feature type="compositionally biased region" description="Polar residues" evidence="12">
    <location>
        <begin position="609"/>
        <end position="622"/>
    </location>
</feature>
<feature type="domain" description="FAD/NAD(P)-binding" evidence="13">
    <location>
        <begin position="215"/>
        <end position="544"/>
    </location>
</feature>
<keyword evidence="9" id="KW-0520">NAD</keyword>
<comment type="subcellular location">
    <subcellularLocation>
        <location evidence="2">Mitochondrion</location>
    </subcellularLocation>
</comment>
<comment type="catalytic activity">
    <reaction evidence="11">
        <text>A + NADH + H(+) = AH2 + NAD(+)</text>
        <dbReference type="Rhea" id="RHEA:11356"/>
        <dbReference type="ChEBI" id="CHEBI:13193"/>
        <dbReference type="ChEBI" id="CHEBI:15378"/>
        <dbReference type="ChEBI" id="CHEBI:17499"/>
        <dbReference type="ChEBI" id="CHEBI:57540"/>
        <dbReference type="ChEBI" id="CHEBI:57945"/>
    </reaction>
</comment>
<evidence type="ECO:0000256" key="4">
    <source>
        <dbReference type="ARBA" id="ARBA00022630"/>
    </source>
</evidence>
<keyword evidence="16" id="KW-1185">Reference proteome</keyword>
<dbReference type="PANTHER" id="PTHR43557">
    <property type="entry name" value="APOPTOSIS-INDUCING FACTOR 1"/>
    <property type="match status" value="1"/>
</dbReference>
<dbReference type="InterPro" id="IPR023753">
    <property type="entry name" value="FAD/NAD-binding_dom"/>
</dbReference>
<evidence type="ECO:0000256" key="1">
    <source>
        <dbReference type="ARBA" id="ARBA00001974"/>
    </source>
</evidence>
<evidence type="ECO:0000256" key="8">
    <source>
        <dbReference type="ARBA" id="ARBA00023002"/>
    </source>
</evidence>
<dbReference type="Proteomes" id="UP001307889">
    <property type="component" value="Chromosome 3"/>
</dbReference>
<evidence type="ECO:0000256" key="11">
    <source>
        <dbReference type="ARBA" id="ARBA00047786"/>
    </source>
</evidence>
<organism evidence="15 16">
    <name type="scientific">Nesidiocoris tenuis</name>
    <dbReference type="NCBI Taxonomy" id="355587"/>
    <lineage>
        <taxon>Eukaryota</taxon>
        <taxon>Metazoa</taxon>
        <taxon>Ecdysozoa</taxon>
        <taxon>Arthropoda</taxon>
        <taxon>Hexapoda</taxon>
        <taxon>Insecta</taxon>
        <taxon>Pterygota</taxon>
        <taxon>Neoptera</taxon>
        <taxon>Paraneoptera</taxon>
        <taxon>Hemiptera</taxon>
        <taxon>Heteroptera</taxon>
        <taxon>Panheteroptera</taxon>
        <taxon>Cimicomorpha</taxon>
        <taxon>Miridae</taxon>
        <taxon>Dicyphina</taxon>
        <taxon>Nesidiocoris</taxon>
    </lineage>
</organism>
<evidence type="ECO:0000256" key="9">
    <source>
        <dbReference type="ARBA" id="ARBA00023027"/>
    </source>
</evidence>
<dbReference type="SMART" id="SM01353">
    <property type="entry name" value="AIF_C"/>
    <property type="match status" value="1"/>
</dbReference>